<dbReference type="InterPro" id="IPR007546">
    <property type="entry name" value="DUF503"/>
</dbReference>
<dbReference type="RefSeq" id="WP_044835662.1">
    <property type="nucleotide sequence ID" value="NZ_CP059736.1"/>
</dbReference>
<reference evidence="1 2" key="1">
    <citation type="journal article" date="2015" name="Genome Announc.">
        <title>Draft Genome Sequences of Marine Isolates of Thalassomonas viridans and Thalassomonas actiniarum.</title>
        <authorList>
            <person name="Olonade I."/>
            <person name="van Zyl L.J."/>
            <person name="Trindade M."/>
        </authorList>
    </citation>
    <scope>NUCLEOTIDE SEQUENCE [LARGE SCALE GENOMIC DNA]</scope>
    <source>
        <strain evidence="1 2">A5K-106</strain>
    </source>
</reference>
<gene>
    <name evidence="1" type="ORF">SG35_030270</name>
</gene>
<dbReference type="AlphaFoldDB" id="A0AAE9YXF6"/>
<dbReference type="EMBL" id="CP059736">
    <property type="protein sequence ID" value="WDE02688.1"/>
    <property type="molecule type" value="Genomic_DNA"/>
</dbReference>
<dbReference type="PANTHER" id="PTHR36441">
    <property type="entry name" value="HYPOTHETICAL CYTOSOLIC PROTEIN"/>
    <property type="match status" value="1"/>
</dbReference>
<dbReference type="Gene3D" id="3.30.70.1120">
    <property type="entry name" value="TT1725-like"/>
    <property type="match status" value="1"/>
</dbReference>
<name>A0AAE9YXF6_9GAMM</name>
<dbReference type="SUPFAM" id="SSF103007">
    <property type="entry name" value="Hypothetical protein TT1725"/>
    <property type="match status" value="1"/>
</dbReference>
<dbReference type="PANTHER" id="PTHR36441:SF1">
    <property type="entry name" value="DUF503 DOMAIN-CONTAINING PROTEIN"/>
    <property type="match status" value="1"/>
</dbReference>
<organism evidence="1 2">
    <name type="scientific">Thalassomonas actiniarum</name>
    <dbReference type="NCBI Taxonomy" id="485447"/>
    <lineage>
        <taxon>Bacteria</taxon>
        <taxon>Pseudomonadati</taxon>
        <taxon>Pseudomonadota</taxon>
        <taxon>Gammaproteobacteria</taxon>
        <taxon>Alteromonadales</taxon>
        <taxon>Colwelliaceae</taxon>
        <taxon>Thalassomonas</taxon>
    </lineage>
</organism>
<reference evidence="1 2" key="2">
    <citation type="journal article" date="2022" name="Mar. Drugs">
        <title>Bioassay-Guided Fractionation Leads to the Detection of Cholic Acid Generated by the Rare Thalassomonas sp.</title>
        <authorList>
            <person name="Pheiffer F."/>
            <person name="Schneider Y.K."/>
            <person name="Hansen E.H."/>
            <person name="Andersen J.H."/>
            <person name="Isaksson J."/>
            <person name="Busche T."/>
            <person name="R C."/>
            <person name="Kalinowski J."/>
            <person name="Zyl L.V."/>
            <person name="Trindade M."/>
        </authorList>
    </citation>
    <scope>NUCLEOTIDE SEQUENCE [LARGE SCALE GENOMIC DNA]</scope>
    <source>
        <strain evidence="1 2">A5K-106</strain>
    </source>
</reference>
<dbReference type="Pfam" id="PF04456">
    <property type="entry name" value="DUF503"/>
    <property type="match status" value="1"/>
</dbReference>
<accession>A0AAE9YXF6</accession>
<dbReference type="KEGG" id="tact:SG35_030270"/>
<sequence length="98" mass="11352">MSDKSFFITLIEIELMIPCARSLKEKRSKLQGLKEQIRQKHNASVAEIGYQEKWQRAAVAVCLVGTDKRQLMSVGDRIHTLCEQGRDIELLDFSHHWL</sequence>
<evidence type="ECO:0000313" key="1">
    <source>
        <dbReference type="EMBL" id="WDE02688.1"/>
    </source>
</evidence>
<protein>
    <submittedName>
        <fullName evidence="1">DUF503 domain-containing protein</fullName>
    </submittedName>
</protein>
<evidence type="ECO:0000313" key="2">
    <source>
        <dbReference type="Proteomes" id="UP000032568"/>
    </source>
</evidence>
<dbReference type="InterPro" id="IPR036746">
    <property type="entry name" value="TT1725-like_sf"/>
</dbReference>
<proteinExistence type="predicted"/>
<dbReference type="Proteomes" id="UP000032568">
    <property type="component" value="Chromosome pTact"/>
</dbReference>
<keyword evidence="2" id="KW-1185">Reference proteome</keyword>